<evidence type="ECO:0000313" key="12">
    <source>
        <dbReference type="EMBL" id="GBG72972.1"/>
    </source>
</evidence>
<keyword evidence="7" id="KW-0677">Repeat</keyword>
<evidence type="ECO:0000256" key="6">
    <source>
        <dbReference type="ARBA" id="ARBA00022723"/>
    </source>
</evidence>
<feature type="compositionally biased region" description="Basic and acidic residues" evidence="10">
    <location>
        <begin position="405"/>
        <end position="418"/>
    </location>
</feature>
<evidence type="ECO:0000256" key="7">
    <source>
        <dbReference type="ARBA" id="ARBA00022737"/>
    </source>
</evidence>
<evidence type="ECO:0000256" key="9">
    <source>
        <dbReference type="RuleBase" id="RU365056"/>
    </source>
</evidence>
<evidence type="ECO:0000256" key="5">
    <source>
        <dbReference type="ARBA" id="ARBA00022679"/>
    </source>
</evidence>
<evidence type="ECO:0000256" key="8">
    <source>
        <dbReference type="ARBA" id="ARBA00022833"/>
    </source>
</evidence>
<dbReference type="OrthoDB" id="10261146at2759"/>
<evidence type="ECO:0000256" key="4">
    <source>
        <dbReference type="ARBA" id="ARBA00022602"/>
    </source>
</evidence>
<feature type="region of interest" description="Disordered" evidence="10">
    <location>
        <begin position="332"/>
        <end position="440"/>
    </location>
</feature>
<dbReference type="AlphaFoldDB" id="A0A388KSI4"/>
<evidence type="ECO:0000256" key="10">
    <source>
        <dbReference type="SAM" id="MobiDB-lite"/>
    </source>
</evidence>
<comment type="subunit">
    <text evidence="9">Heterodimer of FTA and FTB.</text>
</comment>
<dbReference type="GO" id="GO:0004660">
    <property type="term" value="F:protein farnesyltransferase activity"/>
    <property type="evidence" value="ECO:0007669"/>
    <property type="project" value="UniProtKB-UniRule"/>
</dbReference>
<comment type="similarity">
    <text evidence="1 9">Belongs to the protein prenyltransferase subunit beta family.</text>
</comment>
<dbReference type="InterPro" id="IPR001330">
    <property type="entry name" value="Prenyltrans"/>
</dbReference>
<keyword evidence="5 9" id="KW-0808">Transferase</keyword>
<accession>A0A388KSI4</accession>
<protein>
    <recommendedName>
        <fullName evidence="3 9">Protein farnesyltransferase subunit beta</fullName>
        <shortName evidence="9">FTase-beta</shortName>
        <ecNumber evidence="2 9">2.5.1.58</ecNumber>
    </recommendedName>
</protein>
<dbReference type="InterPro" id="IPR008930">
    <property type="entry name" value="Terpenoid_cyclase/PrenylTrfase"/>
</dbReference>
<keyword evidence="8 9" id="KW-0862">Zinc</keyword>
<feature type="compositionally biased region" description="Gly residues" evidence="10">
    <location>
        <begin position="552"/>
        <end position="561"/>
    </location>
</feature>
<feature type="domain" description="Prenyltransferase alpha-alpha toroid" evidence="11">
    <location>
        <begin position="41"/>
        <end position="282"/>
    </location>
</feature>
<evidence type="ECO:0000256" key="3">
    <source>
        <dbReference type="ARBA" id="ARBA00015798"/>
    </source>
</evidence>
<dbReference type="InterPro" id="IPR045089">
    <property type="entry name" value="PGGT1B-like"/>
</dbReference>
<dbReference type="GO" id="GO:0008270">
    <property type="term" value="F:zinc ion binding"/>
    <property type="evidence" value="ECO:0007669"/>
    <property type="project" value="UniProtKB-UniRule"/>
</dbReference>
<dbReference type="Pfam" id="PF00432">
    <property type="entry name" value="Prenyltrans"/>
    <property type="match status" value="2"/>
</dbReference>
<evidence type="ECO:0000256" key="2">
    <source>
        <dbReference type="ARBA" id="ARBA00012702"/>
    </source>
</evidence>
<feature type="region of interest" description="Disordered" evidence="10">
    <location>
        <begin position="515"/>
        <end position="561"/>
    </location>
</feature>
<gene>
    <name evidence="12" type="ORF">CBR_g12691</name>
</gene>
<feature type="domain" description="Prenyltransferase alpha-alpha toroid" evidence="11">
    <location>
        <begin position="577"/>
        <end position="607"/>
    </location>
</feature>
<dbReference type="InterPro" id="IPR026872">
    <property type="entry name" value="FTB"/>
</dbReference>
<dbReference type="STRING" id="69332.A0A388KSI4"/>
<dbReference type="EC" id="2.5.1.58" evidence="2 9"/>
<dbReference type="PANTHER" id="PTHR11774:SF6">
    <property type="entry name" value="PROTEIN FARNESYLTRANSFERASE SUBUNIT BETA"/>
    <property type="match status" value="1"/>
</dbReference>
<name>A0A388KSI4_CHABU</name>
<evidence type="ECO:0000313" key="13">
    <source>
        <dbReference type="Proteomes" id="UP000265515"/>
    </source>
</evidence>
<dbReference type="GO" id="GO:0005965">
    <property type="term" value="C:protein farnesyltransferase complex"/>
    <property type="evidence" value="ECO:0007669"/>
    <property type="project" value="UniProtKB-UniRule"/>
</dbReference>
<feature type="compositionally biased region" description="Polar residues" evidence="10">
    <location>
        <begin position="332"/>
        <end position="341"/>
    </location>
</feature>
<comment type="function">
    <text evidence="9">Catalyzes the transfer of a farnesyl moiety from farnesyl diphosphate to a cysteine at the fourth position from the C-terminus of several proteins. The beta subunit is responsible for peptide-binding.</text>
</comment>
<dbReference type="PANTHER" id="PTHR11774">
    <property type="entry name" value="GERANYLGERANYL TRANSFERASE TYPE BETA SUBUNIT"/>
    <property type="match status" value="1"/>
</dbReference>
<evidence type="ECO:0000259" key="11">
    <source>
        <dbReference type="Pfam" id="PF00432"/>
    </source>
</evidence>
<sequence length="648" mass="70708">MRRRRKLLSQTTIQQKKVEKVIGKIYGDFLERSVSCDDVILYREQHVKFLLKGLHHLSSKHTSMDASRTWLCYWITHSLALLGEWLDPQLADRCLDYLYRCQDPDGGFGGGPGQLPHLATSYAAVCTLVTIGGRKALSTVDRKKMLEFLMRMKTPSGGFRMHENGEVDMRGCYTALAVAHMLNITTPELKSNVAEYISSCQTYEGGIGGEPGNEAHGGYTFCGFAALMLADAVHAVDLPSLVDWVVFRQGAVEGGFQGRTNKLVDGCYSYWQGTLFLLLQRVIHQPLADQRVNKPSGLDVKMEPPLVFETPCGSPNIPMESELGTDVNVDSMQGLGEQSCSSREEEDVQLTMDEAGGKGKRAVEEEEEERGGEREALGDDEKTRKGCGTLIVEEEEGGSSATMRDVGDGQGDKDKDLPEMGSYEEEESAWVQKTTPSEEEVDYDGETWMDDSDIEEARRRRFNAIPLVKAEDLFASYHGFDRLAEGGCWLGGDECVWGEASLDEVDGKDVLQRPEKVQGTFDTDGGNDRGKFEEETEESEANASCQVDRNGNGTGGVSGAGGQMDGEGLGADVFSIALFNTRALQGYVLICCQATDGGLKDRPGKAPVQCSPSKVQGVTGVLQIAASSSITARIEWSDSPPLEGVAVE</sequence>
<organism evidence="12 13">
    <name type="scientific">Chara braunii</name>
    <name type="common">Braun's stonewort</name>
    <dbReference type="NCBI Taxonomy" id="69332"/>
    <lineage>
        <taxon>Eukaryota</taxon>
        <taxon>Viridiplantae</taxon>
        <taxon>Streptophyta</taxon>
        <taxon>Charophyceae</taxon>
        <taxon>Charales</taxon>
        <taxon>Characeae</taxon>
        <taxon>Chara</taxon>
    </lineage>
</organism>
<dbReference type="EMBL" id="BFEA01000175">
    <property type="protein sequence ID" value="GBG72972.1"/>
    <property type="molecule type" value="Genomic_DNA"/>
</dbReference>
<feature type="compositionally biased region" description="Basic and acidic residues" evidence="10">
    <location>
        <begin position="371"/>
        <end position="384"/>
    </location>
</feature>
<keyword evidence="4 9" id="KW-0637">Prenyltransferase</keyword>
<keyword evidence="6 9" id="KW-0479">Metal-binding</keyword>
<keyword evidence="13" id="KW-1185">Reference proteome</keyword>
<comment type="catalytic activity">
    <reaction evidence="9">
        <text>L-cysteinyl-[protein] + (2E,6E)-farnesyl diphosphate = S-(2E,6E)-farnesyl-L-cysteinyl-[protein] + diphosphate</text>
        <dbReference type="Rhea" id="RHEA:13345"/>
        <dbReference type="Rhea" id="RHEA-COMP:10131"/>
        <dbReference type="Rhea" id="RHEA-COMP:11535"/>
        <dbReference type="ChEBI" id="CHEBI:29950"/>
        <dbReference type="ChEBI" id="CHEBI:33019"/>
        <dbReference type="ChEBI" id="CHEBI:86019"/>
        <dbReference type="ChEBI" id="CHEBI:175763"/>
    </reaction>
</comment>
<dbReference type="SUPFAM" id="SSF48239">
    <property type="entry name" value="Terpenoid cyclases/Protein prenyltransferases"/>
    <property type="match status" value="2"/>
</dbReference>
<dbReference type="Gene3D" id="1.50.10.20">
    <property type="match status" value="2"/>
</dbReference>
<comment type="caution">
    <text evidence="12">The sequence shown here is derived from an EMBL/GenBank/DDBJ whole genome shotgun (WGS) entry which is preliminary data.</text>
</comment>
<dbReference type="Proteomes" id="UP000265515">
    <property type="component" value="Unassembled WGS sequence"/>
</dbReference>
<dbReference type="CDD" id="cd02893">
    <property type="entry name" value="FTase"/>
    <property type="match status" value="1"/>
</dbReference>
<comment type="cofactor">
    <cofactor evidence="9">
        <name>Zn(2+)</name>
        <dbReference type="ChEBI" id="CHEBI:29105"/>
    </cofactor>
    <text evidence="9">Binds 1 zinc ion per subunit.</text>
</comment>
<proteinExistence type="inferred from homology"/>
<dbReference type="Gramene" id="GBG72972">
    <property type="protein sequence ID" value="GBG72972"/>
    <property type="gene ID" value="CBR_g12691"/>
</dbReference>
<reference evidence="12 13" key="1">
    <citation type="journal article" date="2018" name="Cell">
        <title>The Chara Genome: Secondary Complexity and Implications for Plant Terrestrialization.</title>
        <authorList>
            <person name="Nishiyama T."/>
            <person name="Sakayama H."/>
            <person name="Vries J.D."/>
            <person name="Buschmann H."/>
            <person name="Saint-Marcoux D."/>
            <person name="Ullrich K.K."/>
            <person name="Haas F.B."/>
            <person name="Vanderstraeten L."/>
            <person name="Becker D."/>
            <person name="Lang D."/>
            <person name="Vosolsobe S."/>
            <person name="Rombauts S."/>
            <person name="Wilhelmsson P.K.I."/>
            <person name="Janitza P."/>
            <person name="Kern R."/>
            <person name="Heyl A."/>
            <person name="Rumpler F."/>
            <person name="Villalobos L.I.A.C."/>
            <person name="Clay J.M."/>
            <person name="Skokan R."/>
            <person name="Toyoda A."/>
            <person name="Suzuki Y."/>
            <person name="Kagoshima H."/>
            <person name="Schijlen E."/>
            <person name="Tajeshwar N."/>
            <person name="Catarino B."/>
            <person name="Hetherington A.J."/>
            <person name="Saltykova A."/>
            <person name="Bonnot C."/>
            <person name="Breuninger H."/>
            <person name="Symeonidi A."/>
            <person name="Radhakrishnan G.V."/>
            <person name="Van Nieuwerburgh F."/>
            <person name="Deforce D."/>
            <person name="Chang C."/>
            <person name="Karol K.G."/>
            <person name="Hedrich R."/>
            <person name="Ulvskov P."/>
            <person name="Glockner G."/>
            <person name="Delwiche C.F."/>
            <person name="Petrasek J."/>
            <person name="Van de Peer Y."/>
            <person name="Friml J."/>
            <person name="Beilby M."/>
            <person name="Dolan L."/>
            <person name="Kohara Y."/>
            <person name="Sugano S."/>
            <person name="Fujiyama A."/>
            <person name="Delaux P.-M."/>
            <person name="Quint M."/>
            <person name="TheiBen G."/>
            <person name="Hagemann M."/>
            <person name="Harholt J."/>
            <person name="Dunand C."/>
            <person name="Zachgo S."/>
            <person name="Langdale J."/>
            <person name="Maumus F."/>
            <person name="Straeten D.V.D."/>
            <person name="Gould S.B."/>
            <person name="Rensing S.A."/>
        </authorList>
    </citation>
    <scope>NUCLEOTIDE SEQUENCE [LARGE SCALE GENOMIC DNA]</scope>
    <source>
        <strain evidence="12 13">S276</strain>
    </source>
</reference>
<dbReference type="GO" id="GO:0097354">
    <property type="term" value="P:prenylation"/>
    <property type="evidence" value="ECO:0007669"/>
    <property type="project" value="UniProtKB-UniRule"/>
</dbReference>
<evidence type="ECO:0000256" key="1">
    <source>
        <dbReference type="ARBA" id="ARBA00010497"/>
    </source>
</evidence>